<name>A0A6F9EY52_9VIRU</name>
<protein>
    <submittedName>
        <fullName evidence="1">LO8</fullName>
    </submittedName>
</protein>
<dbReference type="EMBL" id="BK011015">
    <property type="protein sequence ID" value="DAC81150.1"/>
    <property type="molecule type" value="Genomic_DNA"/>
</dbReference>
<accession>A0A6F9EY52</accession>
<organism evidence="1">
    <name type="scientific">Bueycito anole adomavirus</name>
    <dbReference type="NCBI Taxonomy" id="2609873"/>
    <lineage>
        <taxon>Viruses</taxon>
        <taxon>Adomaviruses</taxon>
    </lineage>
</organism>
<sequence>MALSFSGPSRPVIASQMPFLSWGWLSIDEFLRTTRSLRVMTDLKVSLLTLPMYSTMPTPRNGTSNICLMQGHYVCVSHINNRLIFFDPLGSPSHRFFSNANAIDHIDMNIKVQSDQSVYCGNFCLLFSYIVFMDIHKKWKKSTQLYRIHVIQSVQRYLNIAPEDLTHNEFVVEVFTIDWKLGEEFINPAYPKLYAYSTRLSKESV</sequence>
<reference evidence="1" key="1">
    <citation type="journal article" date="2020" name="J. ISSAAS">
        <title>Identification of Adomavirus Virion Proteins.</title>
        <authorList>
            <person name="Welch N.L."/>
            <person name="Tisza M.J."/>
            <person name="Starrett G.J."/>
            <person name="Belford A.K."/>
            <person name="Pastrana D.V."/>
            <person name="Pang Y.-Y.S."/>
            <person name="Schiller J.T."/>
            <person name="An P."/>
            <person name="Cantolupo P.G."/>
            <person name="Pipas J.M."/>
            <person name="Koda S."/>
            <person name="Subramaniam K."/>
            <person name="Waltzek T.B."/>
            <person name="Bian C."/>
            <person name="Shi Q."/>
            <person name="Ruan Z."/>
            <person name="Ng T.F.F."/>
            <person name="Buck C.B."/>
        </authorList>
    </citation>
    <scope>NUCLEOTIDE SEQUENCE</scope>
    <source>
        <strain evidence="1">5052</strain>
    </source>
</reference>
<proteinExistence type="predicted"/>
<evidence type="ECO:0000313" key="1">
    <source>
        <dbReference type="EMBL" id="DAC81150.1"/>
    </source>
</evidence>